<evidence type="ECO:0000313" key="3">
    <source>
        <dbReference type="EMBL" id="KAH3677387.1"/>
    </source>
</evidence>
<dbReference type="GO" id="GO:0005829">
    <property type="term" value="C:cytosol"/>
    <property type="evidence" value="ECO:0007669"/>
    <property type="project" value="TreeGrafter"/>
</dbReference>
<dbReference type="Pfam" id="PF05254">
    <property type="entry name" value="UPF0203"/>
    <property type="match status" value="1"/>
</dbReference>
<evidence type="ECO:0000256" key="1">
    <source>
        <dbReference type="ARBA" id="ARBA00006196"/>
    </source>
</evidence>
<organism evidence="3 4">
    <name type="scientific">Ogataea polymorpha</name>
    <dbReference type="NCBI Taxonomy" id="460523"/>
    <lineage>
        <taxon>Eukaryota</taxon>
        <taxon>Fungi</taxon>
        <taxon>Dikarya</taxon>
        <taxon>Ascomycota</taxon>
        <taxon>Saccharomycotina</taxon>
        <taxon>Pichiomycetes</taxon>
        <taxon>Pichiales</taxon>
        <taxon>Pichiaceae</taxon>
        <taxon>Ogataea</taxon>
    </lineage>
</organism>
<dbReference type="InterPro" id="IPR007918">
    <property type="entry name" value="MDM35_apoptosis"/>
</dbReference>
<evidence type="ECO:0000256" key="2">
    <source>
        <dbReference type="ARBA" id="ARBA00023157"/>
    </source>
</evidence>
<dbReference type="Proteomes" id="UP000788993">
    <property type="component" value="Unassembled WGS sequence"/>
</dbReference>
<dbReference type="GO" id="GO:0120010">
    <property type="term" value="P:intermembrane phospholipid transfer"/>
    <property type="evidence" value="ECO:0007669"/>
    <property type="project" value="EnsemblFungi"/>
</dbReference>
<dbReference type="EMBL" id="JAEUBD010000108">
    <property type="protein sequence ID" value="KAH3677387.1"/>
    <property type="molecule type" value="Genomic_DNA"/>
</dbReference>
<reference evidence="3" key="2">
    <citation type="submission" date="2021-01" db="EMBL/GenBank/DDBJ databases">
        <authorList>
            <person name="Schikora-Tamarit M.A."/>
        </authorList>
    </citation>
    <scope>NUCLEOTIDE SEQUENCE</scope>
    <source>
        <strain evidence="3">NCAIM Y.01608</strain>
    </source>
</reference>
<dbReference type="PANTHER" id="PTHR46403">
    <property type="entry name" value="TP53-REGULATED INHIBITOR OF APOPTOSIS 1"/>
    <property type="match status" value="1"/>
</dbReference>
<dbReference type="GO" id="GO:0033108">
    <property type="term" value="P:mitochondrial respiratory chain complex assembly"/>
    <property type="evidence" value="ECO:0007669"/>
    <property type="project" value="EnsemblFungi"/>
</dbReference>
<protein>
    <submittedName>
        <fullName evidence="3">Uncharacterized protein</fullName>
    </submittedName>
</protein>
<sequence>MGNLMSTSFAPECTDLKQKYDACFNYWYTEKFLKGKSVYNECEDLWADYKECIDIHLQKQGIKPMLDEAREEAPFENGGIPVDKSDEK</sequence>
<proteinExistence type="inferred from homology"/>
<keyword evidence="2" id="KW-1015">Disulfide bond</keyword>
<dbReference type="GO" id="GO:0045332">
    <property type="term" value="P:phospholipid translocation"/>
    <property type="evidence" value="ECO:0007669"/>
    <property type="project" value="TreeGrafter"/>
</dbReference>
<name>A0A1B7SG99_9ASCO</name>
<dbReference type="AlphaFoldDB" id="A0A1B7SG99"/>
<dbReference type="GO" id="GO:1990050">
    <property type="term" value="F:phosphatidic acid transfer activity"/>
    <property type="evidence" value="ECO:0007669"/>
    <property type="project" value="TreeGrafter"/>
</dbReference>
<dbReference type="GO" id="GO:0005634">
    <property type="term" value="C:nucleus"/>
    <property type="evidence" value="ECO:0007669"/>
    <property type="project" value="TreeGrafter"/>
</dbReference>
<dbReference type="RefSeq" id="XP_018210440.1">
    <property type="nucleotide sequence ID" value="XM_018355611.1"/>
</dbReference>
<reference evidence="3" key="1">
    <citation type="journal article" date="2021" name="Open Biol.">
        <title>Shared evolutionary footprints suggest mitochondrial oxidative damage underlies multiple complex I losses in fungi.</title>
        <authorList>
            <person name="Schikora-Tamarit M.A."/>
            <person name="Marcet-Houben M."/>
            <person name="Nosek J."/>
            <person name="Gabaldon T."/>
        </authorList>
    </citation>
    <scope>NUCLEOTIDE SEQUENCE</scope>
    <source>
        <strain evidence="3">NCAIM Y.01608</strain>
    </source>
</reference>
<dbReference type="GO" id="GO:0005758">
    <property type="term" value="C:mitochondrial intermembrane space"/>
    <property type="evidence" value="ECO:0007669"/>
    <property type="project" value="EnsemblFungi"/>
</dbReference>
<dbReference type="PANTHER" id="PTHR46403:SF1">
    <property type="entry name" value="TP53-REGULATED INHIBITOR OF APOPTOSIS 1"/>
    <property type="match status" value="1"/>
</dbReference>
<comment type="caution">
    <text evidence="3">The sequence shown here is derived from an EMBL/GenBank/DDBJ whole genome shotgun (WGS) entry which is preliminary data.</text>
</comment>
<accession>A0A1B7SG99</accession>
<comment type="similarity">
    <text evidence="1">Belongs to the TRIAP1/MDM35 family.</text>
</comment>
<keyword evidence="4" id="KW-1185">Reference proteome</keyword>
<gene>
    <name evidence="3" type="ORF">OGATHE_000861</name>
</gene>
<evidence type="ECO:0000313" key="4">
    <source>
        <dbReference type="Proteomes" id="UP000788993"/>
    </source>
</evidence>